<gene>
    <name evidence="7" type="ORF">FWK35_00031429</name>
</gene>
<evidence type="ECO:0000256" key="3">
    <source>
        <dbReference type="ARBA" id="ARBA00022833"/>
    </source>
</evidence>
<reference evidence="7 8" key="1">
    <citation type="submission" date="2019-08" db="EMBL/GenBank/DDBJ databases">
        <title>Whole genome of Aphis craccivora.</title>
        <authorList>
            <person name="Voronova N.V."/>
            <person name="Shulinski R.S."/>
            <person name="Bandarenka Y.V."/>
            <person name="Zhorov D.G."/>
            <person name="Warner D."/>
        </authorList>
    </citation>
    <scope>NUCLEOTIDE SEQUENCE [LARGE SCALE GENOMIC DNA]</scope>
    <source>
        <strain evidence="7">180601</strain>
        <tissue evidence="7">Whole Body</tissue>
    </source>
</reference>
<feature type="non-terminal residue" evidence="7">
    <location>
        <position position="579"/>
    </location>
</feature>
<dbReference type="AlphaFoldDB" id="A0A6G0VMY1"/>
<dbReference type="GO" id="GO:0003677">
    <property type="term" value="F:DNA binding"/>
    <property type="evidence" value="ECO:0007669"/>
    <property type="project" value="UniProtKB-UniRule"/>
</dbReference>
<keyword evidence="8" id="KW-1185">Reference proteome</keyword>
<feature type="non-terminal residue" evidence="7">
    <location>
        <position position="1"/>
    </location>
</feature>
<dbReference type="PANTHER" id="PTHR47577:SF2">
    <property type="entry name" value="THAP DOMAIN CONTAINING 9"/>
    <property type="match status" value="1"/>
</dbReference>
<keyword evidence="2 5" id="KW-0863">Zinc-finger</keyword>
<protein>
    <submittedName>
        <fullName evidence="7">THAP-type domain-containing protein</fullName>
    </submittedName>
</protein>
<dbReference type="OrthoDB" id="7440550at2759"/>
<comment type="caution">
    <text evidence="7">The sequence shown here is derived from an EMBL/GenBank/DDBJ whole genome shotgun (WGS) entry which is preliminary data.</text>
</comment>
<dbReference type="GO" id="GO:0008270">
    <property type="term" value="F:zinc ion binding"/>
    <property type="evidence" value="ECO:0007669"/>
    <property type="project" value="UniProtKB-KW"/>
</dbReference>
<evidence type="ECO:0000256" key="5">
    <source>
        <dbReference type="PROSITE-ProRule" id="PRU00309"/>
    </source>
</evidence>
<feature type="domain" description="THAP-type" evidence="6">
    <location>
        <begin position="1"/>
        <end position="51"/>
    </location>
</feature>
<dbReference type="Pfam" id="PF21788">
    <property type="entry name" value="TNP-like_GBD"/>
    <property type="match status" value="1"/>
</dbReference>
<keyword evidence="4 5" id="KW-0238">DNA-binding</keyword>
<evidence type="ECO:0000259" key="6">
    <source>
        <dbReference type="PROSITE" id="PS50950"/>
    </source>
</evidence>
<dbReference type="InterPro" id="IPR048367">
    <property type="entry name" value="TNP-like_RNaseH_C"/>
</dbReference>
<name>A0A6G0VMY1_APHCR</name>
<organism evidence="7 8">
    <name type="scientific">Aphis craccivora</name>
    <name type="common">Cowpea aphid</name>
    <dbReference type="NCBI Taxonomy" id="307492"/>
    <lineage>
        <taxon>Eukaryota</taxon>
        <taxon>Metazoa</taxon>
        <taxon>Ecdysozoa</taxon>
        <taxon>Arthropoda</taxon>
        <taxon>Hexapoda</taxon>
        <taxon>Insecta</taxon>
        <taxon>Pterygota</taxon>
        <taxon>Neoptera</taxon>
        <taxon>Paraneoptera</taxon>
        <taxon>Hemiptera</taxon>
        <taxon>Sternorrhyncha</taxon>
        <taxon>Aphidomorpha</taxon>
        <taxon>Aphidoidea</taxon>
        <taxon>Aphididae</taxon>
        <taxon>Aphidini</taxon>
        <taxon>Aphis</taxon>
        <taxon>Aphis</taxon>
    </lineage>
</organism>
<dbReference type="InterPro" id="IPR048366">
    <property type="entry name" value="TNP-like_GBD"/>
</dbReference>
<sequence>SLEWTRVCQKGFISTKFSVLCSEHFLPSDFKINSGRSYRFYLKDSAVPSISTGPTFEEKNPKRNKFEIVETYLELNEELPLDLSTVTKNDLTSPVKNDSLTNVNTIYVLSTPSTKTIIRPLFSPVTNRKRTEPDTPRKIHLARKNKKIKNLEDLLKNLRSKGLLDDQCGSLLSDKFKTQVENQLAVALPKALKYCRTFMKLPNGEPGFFKEVFTILKNLNPDDKHCILWDEKLQKFVGNCDYGNEIDIEGIDNPASEVLVFMLILGCEFGSSYDDIKCWFEHPISKTKIFFILDVCHMLKLARNTLANNLVLESEKGFIRWGHIKQLFNVQKEVVLKLSNKLSMAHIAWFNNKMKVKYAAQTLSSSTADSLQYLQSTHFPNFENFEATIQYCRIIARIFDFLNSKSKFSKGFKSPIFSNNIMKLEEIIVPLIKYLFTLKFKDSLLYTSNKKTFIIGFTIAAKSVLSLSKQFFSQHTNFSYLLTYKFSQDHLELLFGRIRQRFSSNNNPNVFQFKTAIKQILMKNSIKCQSNFNCNTFDDEPIGSLFEYKWSKKKKEIDYDKEVVVDEIDNIALKKVELL</sequence>
<evidence type="ECO:0000313" key="8">
    <source>
        <dbReference type="Proteomes" id="UP000478052"/>
    </source>
</evidence>
<dbReference type="Proteomes" id="UP000478052">
    <property type="component" value="Unassembled WGS sequence"/>
</dbReference>
<dbReference type="EMBL" id="VUJU01014257">
    <property type="protein sequence ID" value="KAF0702530.1"/>
    <property type="molecule type" value="Genomic_DNA"/>
</dbReference>
<keyword evidence="3" id="KW-0862">Zinc</keyword>
<evidence type="ECO:0000256" key="1">
    <source>
        <dbReference type="ARBA" id="ARBA00022723"/>
    </source>
</evidence>
<dbReference type="PROSITE" id="PS50950">
    <property type="entry name" value="ZF_THAP"/>
    <property type="match status" value="1"/>
</dbReference>
<evidence type="ECO:0000256" key="2">
    <source>
        <dbReference type="ARBA" id="ARBA00022771"/>
    </source>
</evidence>
<dbReference type="PANTHER" id="PTHR47577">
    <property type="entry name" value="THAP DOMAIN-CONTAINING PROTEIN 6"/>
    <property type="match status" value="1"/>
</dbReference>
<keyword evidence="1" id="KW-0479">Metal-binding</keyword>
<evidence type="ECO:0000256" key="4">
    <source>
        <dbReference type="ARBA" id="ARBA00023125"/>
    </source>
</evidence>
<proteinExistence type="predicted"/>
<dbReference type="Pfam" id="PF21789">
    <property type="entry name" value="TNP-like_RNaseH_C"/>
    <property type="match status" value="1"/>
</dbReference>
<dbReference type="InterPro" id="IPR006612">
    <property type="entry name" value="THAP_Znf"/>
</dbReference>
<evidence type="ECO:0000313" key="7">
    <source>
        <dbReference type="EMBL" id="KAF0702530.1"/>
    </source>
</evidence>
<accession>A0A6G0VMY1</accession>